<dbReference type="Proteomes" id="UP001165489">
    <property type="component" value="Unassembled WGS sequence"/>
</dbReference>
<evidence type="ECO:0000256" key="1">
    <source>
        <dbReference type="SAM" id="MobiDB-lite"/>
    </source>
</evidence>
<feature type="compositionally biased region" description="Acidic residues" evidence="1">
    <location>
        <begin position="152"/>
        <end position="162"/>
    </location>
</feature>
<feature type="compositionally biased region" description="Basic and acidic residues" evidence="1">
    <location>
        <begin position="30"/>
        <end position="51"/>
    </location>
</feature>
<name>A0ABS9UWA2_9BACT</name>
<comment type="caution">
    <text evidence="2">The sequence shown here is derived from an EMBL/GenBank/DDBJ whole genome shotgun (WGS) entry which is preliminary data.</text>
</comment>
<gene>
    <name evidence="2" type="ORF">MM239_03425</name>
</gene>
<reference evidence="2" key="1">
    <citation type="submission" date="2022-03" db="EMBL/GenBank/DDBJ databases">
        <title>De novo assembled genomes of Belliella spp. (Cyclobacteriaceae) strains.</title>
        <authorList>
            <person name="Szabo A."/>
            <person name="Korponai K."/>
            <person name="Felfoldi T."/>
        </authorList>
    </citation>
    <scope>NUCLEOTIDE SEQUENCE</scope>
    <source>
        <strain evidence="2">DSM 111904</strain>
    </source>
</reference>
<feature type="compositionally biased region" description="Acidic residues" evidence="1">
    <location>
        <begin position="132"/>
        <end position="142"/>
    </location>
</feature>
<accession>A0ABS9UWA2</accession>
<feature type="compositionally biased region" description="Acidic residues" evidence="1">
    <location>
        <begin position="171"/>
        <end position="191"/>
    </location>
</feature>
<dbReference type="RefSeq" id="WP_241346614.1">
    <property type="nucleotide sequence ID" value="NZ_JAKZGP010000005.1"/>
</dbReference>
<feature type="compositionally biased region" description="Basic and acidic residues" evidence="1">
    <location>
        <begin position="122"/>
        <end position="131"/>
    </location>
</feature>
<protein>
    <submittedName>
        <fullName evidence="2">Uncharacterized protein</fullName>
    </submittedName>
</protein>
<keyword evidence="3" id="KW-1185">Reference proteome</keyword>
<feature type="compositionally biased region" description="Acidic residues" evidence="1">
    <location>
        <begin position="97"/>
        <end position="121"/>
    </location>
</feature>
<proteinExistence type="predicted"/>
<evidence type="ECO:0000313" key="3">
    <source>
        <dbReference type="Proteomes" id="UP001165489"/>
    </source>
</evidence>
<feature type="compositionally biased region" description="Polar residues" evidence="1">
    <location>
        <begin position="57"/>
        <end position="69"/>
    </location>
</feature>
<sequence length="191" mass="22077">MNIMNIGFNIPCIQISLKKVFGLLEFAQIPRKDGRAQPRIEEPDEENRGYDDIFPGSDNTPDSGGQTDKSNPEDPVHPDTNTEETDHEDSSKKEDIFPLEEDDDWDKDITEEEITQTDEVWESEKNKKNDEFDIPDDIDEYDPDHPLKELPDSDETNEEFEETQEKPIVETPDEEVPPIDFPDEDELDLKP</sequence>
<dbReference type="EMBL" id="JAKZGP010000005">
    <property type="protein sequence ID" value="MCH7408434.1"/>
    <property type="molecule type" value="Genomic_DNA"/>
</dbReference>
<feature type="region of interest" description="Disordered" evidence="1">
    <location>
        <begin position="30"/>
        <end position="191"/>
    </location>
</feature>
<evidence type="ECO:0000313" key="2">
    <source>
        <dbReference type="EMBL" id="MCH7408434.1"/>
    </source>
</evidence>
<organism evidence="2 3">
    <name type="scientific">Belliella filtrata</name>
    <dbReference type="NCBI Taxonomy" id="2923435"/>
    <lineage>
        <taxon>Bacteria</taxon>
        <taxon>Pseudomonadati</taxon>
        <taxon>Bacteroidota</taxon>
        <taxon>Cytophagia</taxon>
        <taxon>Cytophagales</taxon>
        <taxon>Cyclobacteriaceae</taxon>
        <taxon>Belliella</taxon>
    </lineage>
</organism>